<evidence type="ECO:0000313" key="3">
    <source>
        <dbReference type="EMBL" id="SEN94541.1"/>
    </source>
</evidence>
<dbReference type="InterPro" id="IPR017703">
    <property type="entry name" value="YgfZ/GCV_T_CS"/>
</dbReference>
<dbReference type="Pfam" id="PF01571">
    <property type="entry name" value="GCV_T"/>
    <property type="match status" value="1"/>
</dbReference>
<proteinExistence type="predicted"/>
<accession>A0A1H8KP71</accession>
<dbReference type="PIRSF" id="PIRSF006487">
    <property type="entry name" value="GcvT"/>
    <property type="match status" value="1"/>
</dbReference>
<dbReference type="PANTHER" id="PTHR22602:SF0">
    <property type="entry name" value="TRANSFERASE CAF17, MITOCHONDRIAL-RELATED"/>
    <property type="match status" value="1"/>
</dbReference>
<evidence type="ECO:0000259" key="2">
    <source>
        <dbReference type="Pfam" id="PF01571"/>
    </source>
</evidence>
<dbReference type="InterPro" id="IPR029043">
    <property type="entry name" value="GcvT/YgfZ_C"/>
</dbReference>
<dbReference type="OrthoDB" id="9796287at2"/>
<reference evidence="4" key="1">
    <citation type="submission" date="2016-10" db="EMBL/GenBank/DDBJ databases">
        <authorList>
            <person name="Varghese N."/>
            <person name="Submissions S."/>
        </authorList>
    </citation>
    <scope>NUCLEOTIDE SEQUENCE [LARGE SCALE GENOMIC DNA]</scope>
    <source>
        <strain evidence="4">Nm76</strain>
    </source>
</reference>
<dbReference type="Gene3D" id="3.30.70.1630">
    <property type="match status" value="1"/>
</dbReference>
<dbReference type="SUPFAM" id="SSF103025">
    <property type="entry name" value="Folate-binding domain"/>
    <property type="match status" value="1"/>
</dbReference>
<organism evidence="3 4">
    <name type="scientific">Nitrosomonas oligotropha</name>
    <dbReference type="NCBI Taxonomy" id="42354"/>
    <lineage>
        <taxon>Bacteria</taxon>
        <taxon>Pseudomonadati</taxon>
        <taxon>Pseudomonadota</taxon>
        <taxon>Betaproteobacteria</taxon>
        <taxon>Nitrosomonadales</taxon>
        <taxon>Nitrosomonadaceae</taxon>
        <taxon>Nitrosomonas</taxon>
    </lineage>
</organism>
<dbReference type="PANTHER" id="PTHR22602">
    <property type="entry name" value="TRANSFERASE CAF17, MITOCHONDRIAL-RELATED"/>
    <property type="match status" value="1"/>
</dbReference>
<dbReference type="AlphaFoldDB" id="A0A1H8KP71"/>
<dbReference type="RefSeq" id="WP_090316185.1">
    <property type="nucleotide sequence ID" value="NZ_FNOE01000003.1"/>
</dbReference>
<dbReference type="Gene3D" id="3.30.70.1400">
    <property type="entry name" value="Aminomethyltransferase beta-barrel domains"/>
    <property type="match status" value="1"/>
</dbReference>
<dbReference type="SUPFAM" id="SSF101790">
    <property type="entry name" value="Aminomethyltransferase beta-barrel domain"/>
    <property type="match status" value="1"/>
</dbReference>
<dbReference type="GO" id="GO:0016226">
    <property type="term" value="P:iron-sulfur cluster assembly"/>
    <property type="evidence" value="ECO:0007669"/>
    <property type="project" value="TreeGrafter"/>
</dbReference>
<dbReference type="NCBIfam" id="TIGR03317">
    <property type="entry name" value="ygfZ_signature"/>
    <property type="match status" value="1"/>
</dbReference>
<protein>
    <recommendedName>
        <fullName evidence="2">GCVT N-terminal domain-containing protein</fullName>
    </recommendedName>
</protein>
<feature type="domain" description="GCVT N-terminal" evidence="2">
    <location>
        <begin position="25"/>
        <end position="154"/>
    </location>
</feature>
<dbReference type="STRING" id="42354.SAMN05216333_102186"/>
<dbReference type="InterPro" id="IPR045179">
    <property type="entry name" value="YgfZ/GcvT"/>
</dbReference>
<evidence type="ECO:0000256" key="1">
    <source>
        <dbReference type="PIRSR" id="PIRSR006487-1"/>
    </source>
</evidence>
<keyword evidence="4" id="KW-1185">Reference proteome</keyword>
<gene>
    <name evidence="3" type="ORF">SAMN05216333_102186</name>
</gene>
<feature type="binding site" evidence="1">
    <location>
        <position position="182"/>
    </location>
    <ligand>
        <name>substrate</name>
    </ligand>
</feature>
<dbReference type="Proteomes" id="UP000198814">
    <property type="component" value="Unassembled WGS sequence"/>
</dbReference>
<dbReference type="EMBL" id="FODO01000002">
    <property type="protein sequence ID" value="SEN94541.1"/>
    <property type="molecule type" value="Genomic_DNA"/>
</dbReference>
<evidence type="ECO:0000313" key="4">
    <source>
        <dbReference type="Proteomes" id="UP000198814"/>
    </source>
</evidence>
<dbReference type="InterPro" id="IPR006222">
    <property type="entry name" value="GCVT_N"/>
</dbReference>
<sequence length="346" mass="38374">MNPAWQTFLRDRHAVIENDSVVHFGNITTELQETPTTTVMADLSHHRIIRFSGEDANTFLQNQVSCDIREINPNQAQYGSYCTPKGRILATFLLWQHHDDLLMQLPAGLSAAIQKRLTMYVLRAKVQLTDASNDLIRIGIAGPDAALLIKDVTGLPCHFDHPLHVTHDGVQSALCLSPQRIELITSVENAALLWQRFDQHAKPVGMDCWNWLNIESGIPVILPETQEMFLPQMVNLDAIGGVSFKKGCYPGQEIVARTQYLGKLKRRMFLAHIDSTQTIKAGDALYSSDMDDQSSGNIVNATPSPQGGFDALAVIQQSSVDAIEIHWQSLQGPTLEIQSLPYSLPA</sequence>
<name>A0A1H8KP71_9PROT</name>
<dbReference type="Gene3D" id="2.40.30.160">
    <property type="match status" value="1"/>
</dbReference>